<feature type="transmembrane region" description="Helical" evidence="1">
    <location>
        <begin position="37"/>
        <end position="65"/>
    </location>
</feature>
<protein>
    <submittedName>
        <fullName evidence="2">Uncharacterized protein</fullName>
    </submittedName>
</protein>
<evidence type="ECO:0000256" key="1">
    <source>
        <dbReference type="SAM" id="Phobius"/>
    </source>
</evidence>
<gene>
    <name evidence="2" type="ORF">BKG84_24555</name>
</gene>
<dbReference type="Proteomes" id="UP000179441">
    <property type="component" value="Unassembled WGS sequence"/>
</dbReference>
<evidence type="ECO:0000313" key="3">
    <source>
        <dbReference type="Proteomes" id="UP000179441"/>
    </source>
</evidence>
<keyword evidence="1" id="KW-0472">Membrane</keyword>
<reference evidence="2 3" key="1">
    <citation type="submission" date="2016-10" db="EMBL/GenBank/DDBJ databases">
        <title>Evaluation of Human, Veterinary and Environmental Mycobacterium chelonae Isolates by Core Genome Phylogenomic Analysis, Targeted Gene Comparison, and Anti-microbial Susceptibility Patterns: A Tale of Mistaken Identities.</title>
        <authorList>
            <person name="Fogelson S.B."/>
            <person name="Camus A.C."/>
            <person name="Lorenz W."/>
            <person name="Vasireddy R."/>
            <person name="Vasireddy S."/>
            <person name="Smith T."/>
            <person name="Brown-Elliott B.A."/>
            <person name="Wallace R.J.Jr."/>
            <person name="Hasan N.A."/>
            <person name="Reischl U."/>
            <person name="Sanchez S."/>
        </authorList>
    </citation>
    <scope>NUCLEOTIDE SEQUENCE [LARGE SCALE GENOMIC DNA]</scope>
    <source>
        <strain evidence="2 3">15518</strain>
    </source>
</reference>
<comment type="caution">
    <text evidence="2">The sequence shown here is derived from an EMBL/GenBank/DDBJ whole genome shotgun (WGS) entry which is preliminary data.</text>
</comment>
<organism evidence="2 3">
    <name type="scientific">Mycobacteroides chelonae</name>
    <name type="common">Mycobacterium chelonae</name>
    <dbReference type="NCBI Taxonomy" id="1774"/>
    <lineage>
        <taxon>Bacteria</taxon>
        <taxon>Bacillati</taxon>
        <taxon>Actinomycetota</taxon>
        <taxon>Actinomycetes</taxon>
        <taxon>Mycobacteriales</taxon>
        <taxon>Mycobacteriaceae</taxon>
        <taxon>Mycobacteroides</taxon>
    </lineage>
</organism>
<proteinExistence type="predicted"/>
<evidence type="ECO:0000313" key="2">
    <source>
        <dbReference type="EMBL" id="OHU76069.1"/>
    </source>
</evidence>
<sequence length="78" mass="8160">MAPLFLVGEGIMPDSTQLKWYYATEPNPADRHLKLDLAAAGISVGVGVVSSVLASTLILAISSVLESHSRPARKALAS</sequence>
<keyword evidence="3" id="KW-1185">Reference proteome</keyword>
<accession>A0A1S1LUN8</accession>
<dbReference type="AlphaFoldDB" id="A0A1S1LUN8"/>
<keyword evidence="1" id="KW-0812">Transmembrane</keyword>
<dbReference type="EMBL" id="MLIS01000004">
    <property type="protein sequence ID" value="OHU76069.1"/>
    <property type="molecule type" value="Genomic_DNA"/>
</dbReference>
<keyword evidence="1" id="KW-1133">Transmembrane helix</keyword>
<name>A0A1S1LUN8_MYCCH</name>